<dbReference type="AlphaFoldDB" id="A0A918XF84"/>
<gene>
    <name evidence="6" type="ORF">GCM10007053_06800</name>
</gene>
<reference evidence="6" key="2">
    <citation type="submission" date="2020-09" db="EMBL/GenBank/DDBJ databases">
        <authorList>
            <person name="Sun Q."/>
            <person name="Kim S."/>
        </authorList>
    </citation>
    <scope>NUCLEOTIDE SEQUENCE</scope>
    <source>
        <strain evidence="6">KCTC 23430</strain>
    </source>
</reference>
<dbReference type="CDD" id="cd13553">
    <property type="entry name" value="PBP2_NrtA_CpmA_like"/>
    <property type="match status" value="1"/>
</dbReference>
<organism evidence="6 7">
    <name type="scientific">Parahalioglobus pacificus</name>
    <dbReference type="NCBI Taxonomy" id="930806"/>
    <lineage>
        <taxon>Bacteria</taxon>
        <taxon>Pseudomonadati</taxon>
        <taxon>Pseudomonadota</taxon>
        <taxon>Gammaproteobacteria</taxon>
        <taxon>Cellvibrionales</taxon>
        <taxon>Halieaceae</taxon>
        <taxon>Parahalioglobus</taxon>
    </lineage>
</organism>
<dbReference type="SUPFAM" id="SSF53850">
    <property type="entry name" value="Periplasmic binding protein-like II"/>
    <property type="match status" value="1"/>
</dbReference>
<keyword evidence="5" id="KW-0472">Membrane</keyword>
<dbReference type="GO" id="GO:0012505">
    <property type="term" value="C:endomembrane system"/>
    <property type="evidence" value="ECO:0007669"/>
    <property type="project" value="UniProtKB-SubCell"/>
</dbReference>
<accession>A0A918XF84</accession>
<comment type="subcellular location">
    <subcellularLocation>
        <location evidence="1">Endomembrane system</location>
    </subcellularLocation>
</comment>
<dbReference type="PANTHER" id="PTHR30024">
    <property type="entry name" value="ALIPHATIC SULFONATES-BINDING PROTEIN-RELATED"/>
    <property type="match status" value="1"/>
</dbReference>
<dbReference type="EMBL" id="BMYM01000001">
    <property type="protein sequence ID" value="GHD27931.1"/>
    <property type="molecule type" value="Genomic_DNA"/>
</dbReference>
<evidence type="ECO:0000256" key="2">
    <source>
        <dbReference type="ARBA" id="ARBA00022448"/>
    </source>
</evidence>
<evidence type="ECO:0000256" key="4">
    <source>
        <dbReference type="ARBA" id="ARBA00022519"/>
    </source>
</evidence>
<dbReference type="RefSeq" id="WP_189475133.1">
    <property type="nucleotide sequence ID" value="NZ_BMYM01000001.1"/>
</dbReference>
<dbReference type="PANTHER" id="PTHR30024:SF43">
    <property type="entry name" value="BLL4572 PROTEIN"/>
    <property type="match status" value="1"/>
</dbReference>
<evidence type="ECO:0000256" key="1">
    <source>
        <dbReference type="ARBA" id="ARBA00004308"/>
    </source>
</evidence>
<evidence type="ECO:0000313" key="6">
    <source>
        <dbReference type="EMBL" id="GHD27931.1"/>
    </source>
</evidence>
<evidence type="ECO:0000313" key="7">
    <source>
        <dbReference type="Proteomes" id="UP000644693"/>
    </source>
</evidence>
<proteinExistence type="predicted"/>
<keyword evidence="2" id="KW-0813">Transport</keyword>
<name>A0A918XF84_9GAMM</name>
<dbReference type="Pfam" id="PF13379">
    <property type="entry name" value="NMT1_2"/>
    <property type="match status" value="1"/>
</dbReference>
<evidence type="ECO:0000256" key="5">
    <source>
        <dbReference type="ARBA" id="ARBA00023136"/>
    </source>
</evidence>
<reference evidence="6" key="1">
    <citation type="journal article" date="2014" name="Int. J. Syst. Evol. Microbiol.">
        <title>Complete genome sequence of Corynebacterium casei LMG S-19264T (=DSM 44701T), isolated from a smear-ripened cheese.</title>
        <authorList>
            <consortium name="US DOE Joint Genome Institute (JGI-PGF)"/>
            <person name="Walter F."/>
            <person name="Albersmeier A."/>
            <person name="Kalinowski J."/>
            <person name="Ruckert C."/>
        </authorList>
    </citation>
    <scope>NUCLEOTIDE SEQUENCE</scope>
    <source>
        <strain evidence="6">KCTC 23430</strain>
    </source>
</reference>
<keyword evidence="3" id="KW-1003">Cell membrane</keyword>
<sequence length="400" mass="43129">MTQSNNNLPAPEVAELDLGYIRLSDSAPLVLAQELGFYEKYQLNVTLHREVSWANLRDKLVVGSLDATQMLAPLPMTTALGAGGLRANLLTGLVLSLNGNGITLSRALADNLAGLGGSPGDAAGTSAALAELLNTQPSLSLTLAAAHSFSCHILQLRLWLRAGGIDPDSRVRIIVLPPEQMVDSLARGIIDGYCVGEPWNTAAVQRGIGTMVTSGFSVWNNLPEKVLGVTDAWHQANPASHLRLRLALMETCQWLAIPENRPQAARALADPQYLDLPERELLPSLCGKLQYQRDGAVMDEPDFHVFGRYQAGFPWRSTARELLDMSMEMLGGSATEAERSAVVQQSYRPDLYRQAARHLGITLPATDNRPAAAHDAPWQMAPGVEMGADLRLAPLKAGGH</sequence>
<keyword evidence="4" id="KW-0997">Cell inner membrane</keyword>
<protein>
    <submittedName>
        <fullName evidence="6">Nitrate transporter</fullName>
    </submittedName>
</protein>
<comment type="caution">
    <text evidence="6">The sequence shown here is derived from an EMBL/GenBank/DDBJ whole genome shotgun (WGS) entry which is preliminary data.</text>
</comment>
<evidence type="ECO:0000256" key="3">
    <source>
        <dbReference type="ARBA" id="ARBA00022475"/>
    </source>
</evidence>
<keyword evidence="7" id="KW-1185">Reference proteome</keyword>
<dbReference type="Gene3D" id="3.40.190.10">
    <property type="entry name" value="Periplasmic binding protein-like II"/>
    <property type="match status" value="2"/>
</dbReference>
<dbReference type="Proteomes" id="UP000644693">
    <property type="component" value="Unassembled WGS sequence"/>
</dbReference>
<dbReference type="InterPro" id="IPR044527">
    <property type="entry name" value="NrtA/CpmA_ABC-bd_dom"/>
</dbReference>